<dbReference type="EMBL" id="JYDI01000010">
    <property type="protein sequence ID" value="KRY59780.1"/>
    <property type="molecule type" value="Genomic_DNA"/>
</dbReference>
<dbReference type="AlphaFoldDB" id="A0A0V1DEJ3"/>
<evidence type="ECO:0000313" key="2">
    <source>
        <dbReference type="Proteomes" id="UP000054653"/>
    </source>
</evidence>
<protein>
    <submittedName>
        <fullName evidence="1">Uncharacterized protein</fullName>
    </submittedName>
</protein>
<comment type="caution">
    <text evidence="1">The sequence shown here is derived from an EMBL/GenBank/DDBJ whole genome shotgun (WGS) entry which is preliminary data.</text>
</comment>
<reference evidence="1 2" key="1">
    <citation type="submission" date="2015-01" db="EMBL/GenBank/DDBJ databases">
        <title>Evolution of Trichinella species and genotypes.</title>
        <authorList>
            <person name="Korhonen P.K."/>
            <person name="Edoardo P."/>
            <person name="Giuseppe L.R."/>
            <person name="Gasser R.B."/>
        </authorList>
    </citation>
    <scope>NUCLEOTIDE SEQUENCE [LARGE SCALE GENOMIC DNA]</scope>
    <source>
        <strain evidence="1">ISS120</strain>
    </source>
</reference>
<keyword evidence="2" id="KW-1185">Reference proteome</keyword>
<organism evidence="1 2">
    <name type="scientific">Trichinella britovi</name>
    <name type="common">Parasitic roundworm</name>
    <dbReference type="NCBI Taxonomy" id="45882"/>
    <lineage>
        <taxon>Eukaryota</taxon>
        <taxon>Metazoa</taxon>
        <taxon>Ecdysozoa</taxon>
        <taxon>Nematoda</taxon>
        <taxon>Enoplea</taxon>
        <taxon>Dorylaimia</taxon>
        <taxon>Trichinellida</taxon>
        <taxon>Trichinellidae</taxon>
        <taxon>Trichinella</taxon>
    </lineage>
</organism>
<proteinExistence type="predicted"/>
<accession>A0A0V1DEJ3</accession>
<sequence length="63" mass="7501">MEKEKEKQRQSHNDGQIMFYLFYKNTSFTIFLFKRRIARILQGSCIGIALLDARKYNPNLLDS</sequence>
<dbReference type="Proteomes" id="UP000054653">
    <property type="component" value="Unassembled WGS sequence"/>
</dbReference>
<gene>
    <name evidence="1" type="ORF">T03_17136</name>
</gene>
<evidence type="ECO:0000313" key="1">
    <source>
        <dbReference type="EMBL" id="KRY59780.1"/>
    </source>
</evidence>
<name>A0A0V1DEJ3_TRIBR</name>